<sequence length="436" mass="51308">MDSNTSFAGFEFVGLPDSPQFVPRRFSDDFEIIPPYQSSSVLNSSTAISVRLQNPPPLHAYQTESSLNNQSLPSCDRLLPWGHPSKLYGCYLYWLPYELRLRICELVLDVNIPRKVFINHSKDWKMKHLSQGAMNQHAAEIVRSELKKENVGDELKKERVKFTLRENTREEIMAYNRALWPALLSVSRDMRAIATEVFYQCTPFVAPGDPYTIPAWEARLPRAALQNLAKNPNLTMEHICNETQHWRCLRGYLYNPNRQPYQIFDPDTVKEYWGDQECDWRRTLPSIAWRFTQLYTIEQRYGGCSTLVINSPLHDPDLSLEECFHSEILQEYQRVLDLDLDDRPHPQRRNAEMRYLAKSVKKFLDMLFEYDHDLPPGFEELRHWLTPWLADPFHVALRPMHNRRYPGGLFFGVHLWEQDIQDFWTDVGRNAKDAMR</sequence>
<accession>A0A7C8M9T6</accession>
<dbReference type="OrthoDB" id="10492479at2759"/>
<reference evidence="1 2" key="1">
    <citation type="submission" date="2020-01" db="EMBL/GenBank/DDBJ databases">
        <authorList>
            <consortium name="DOE Joint Genome Institute"/>
            <person name="Haridas S."/>
            <person name="Albert R."/>
            <person name="Binder M."/>
            <person name="Bloem J."/>
            <person name="Labutti K."/>
            <person name="Salamov A."/>
            <person name="Andreopoulos B."/>
            <person name="Baker S.E."/>
            <person name="Barry K."/>
            <person name="Bills G."/>
            <person name="Bluhm B.H."/>
            <person name="Cannon C."/>
            <person name="Castanera R."/>
            <person name="Culley D.E."/>
            <person name="Daum C."/>
            <person name="Ezra D."/>
            <person name="Gonzalez J.B."/>
            <person name="Henrissat B."/>
            <person name="Kuo A."/>
            <person name="Liang C."/>
            <person name="Lipzen A."/>
            <person name="Lutzoni F."/>
            <person name="Magnuson J."/>
            <person name="Mondo S."/>
            <person name="Nolan M."/>
            <person name="Ohm R."/>
            <person name="Pangilinan J."/>
            <person name="Park H.-J.H."/>
            <person name="Ramirez L."/>
            <person name="Alfaro M."/>
            <person name="Sun H."/>
            <person name="Tritt A."/>
            <person name="Yoshinaga Y."/>
            <person name="Zwiers L.-H.L."/>
            <person name="Turgeon B.G."/>
            <person name="Goodwin S.B."/>
            <person name="Spatafora J.W."/>
            <person name="Crous P.W."/>
            <person name="Grigoriev I.V."/>
        </authorList>
    </citation>
    <scope>NUCLEOTIDE SEQUENCE [LARGE SCALE GENOMIC DNA]</scope>
    <source>
        <strain evidence="1 2">CBS 611.86</strain>
    </source>
</reference>
<name>A0A7C8M9T6_9PLEO</name>
<protein>
    <submittedName>
        <fullName evidence="1">Uncharacterized protein</fullName>
    </submittedName>
</protein>
<keyword evidence="2" id="KW-1185">Reference proteome</keyword>
<comment type="caution">
    <text evidence="1">The sequence shown here is derived from an EMBL/GenBank/DDBJ whole genome shotgun (WGS) entry which is preliminary data.</text>
</comment>
<organism evidence="1 2">
    <name type="scientific">Massariosphaeria phaeospora</name>
    <dbReference type="NCBI Taxonomy" id="100035"/>
    <lineage>
        <taxon>Eukaryota</taxon>
        <taxon>Fungi</taxon>
        <taxon>Dikarya</taxon>
        <taxon>Ascomycota</taxon>
        <taxon>Pezizomycotina</taxon>
        <taxon>Dothideomycetes</taxon>
        <taxon>Pleosporomycetidae</taxon>
        <taxon>Pleosporales</taxon>
        <taxon>Pleosporales incertae sedis</taxon>
        <taxon>Massariosphaeria</taxon>
    </lineage>
</organism>
<proteinExistence type="predicted"/>
<dbReference type="Proteomes" id="UP000481861">
    <property type="component" value="Unassembled WGS sequence"/>
</dbReference>
<evidence type="ECO:0000313" key="1">
    <source>
        <dbReference type="EMBL" id="KAF2874800.1"/>
    </source>
</evidence>
<evidence type="ECO:0000313" key="2">
    <source>
        <dbReference type="Proteomes" id="UP000481861"/>
    </source>
</evidence>
<dbReference type="EMBL" id="JAADJZ010000005">
    <property type="protein sequence ID" value="KAF2874800.1"/>
    <property type="molecule type" value="Genomic_DNA"/>
</dbReference>
<gene>
    <name evidence="1" type="ORF">BDV95DRAFT_299149</name>
</gene>
<dbReference type="AlphaFoldDB" id="A0A7C8M9T6"/>